<accession>A0ABY3YK60</accession>
<dbReference type="RefSeq" id="WP_242936401.1">
    <property type="nucleotide sequence ID" value="NZ_CP094326.1"/>
</dbReference>
<dbReference type="PROSITE" id="PS51257">
    <property type="entry name" value="PROKAR_LIPOPROTEIN"/>
    <property type="match status" value="1"/>
</dbReference>
<evidence type="ECO:0000313" key="2">
    <source>
        <dbReference type="Proteomes" id="UP000829476"/>
    </source>
</evidence>
<sequence length="160" mass="18396">MKTQMLTFVLLLIISACKNDKKEDVISEKSAENETSKKTVLYEECYQYSNGKDTINLSFKKENDKIEGQLSYHFFEKDDNYGTINGKIKGDTIFADYTFASEGIQSVREVVFLKKNSTYTEGYAPIEEVNGKTVYKDLSLLNFNNSFIMNKTDCKQHIKN</sequence>
<keyword evidence="2" id="KW-1185">Reference proteome</keyword>
<reference evidence="1 2" key="1">
    <citation type="journal article" date="2018" name="Int. J. Syst. Evol. Microbiol.">
        <title>Zhouia spongiae sp. nov., isolated from a marine sponge.</title>
        <authorList>
            <person name="Zhuang L."/>
            <person name="Lin B."/>
            <person name="Qin F."/>
            <person name="Luo L."/>
        </authorList>
    </citation>
    <scope>NUCLEOTIDE SEQUENCE [LARGE SCALE GENOMIC DNA]</scope>
    <source>
        <strain evidence="1 2">HN-Y44</strain>
    </source>
</reference>
<name>A0ABY3YK60_9FLAO</name>
<protein>
    <recommendedName>
        <fullName evidence="3">Lipoprotein</fullName>
    </recommendedName>
</protein>
<proteinExistence type="predicted"/>
<organism evidence="1 2">
    <name type="scientific">Zhouia spongiae</name>
    <dbReference type="NCBI Taxonomy" id="2202721"/>
    <lineage>
        <taxon>Bacteria</taxon>
        <taxon>Pseudomonadati</taxon>
        <taxon>Bacteroidota</taxon>
        <taxon>Flavobacteriia</taxon>
        <taxon>Flavobacteriales</taxon>
        <taxon>Flavobacteriaceae</taxon>
        <taxon>Zhouia</taxon>
    </lineage>
</organism>
<gene>
    <name evidence="1" type="ORF">MQE36_12955</name>
</gene>
<dbReference type="EMBL" id="CP094326">
    <property type="protein sequence ID" value="UNY97990.1"/>
    <property type="molecule type" value="Genomic_DNA"/>
</dbReference>
<evidence type="ECO:0000313" key="1">
    <source>
        <dbReference type="EMBL" id="UNY97990.1"/>
    </source>
</evidence>
<dbReference type="Proteomes" id="UP000829476">
    <property type="component" value="Chromosome"/>
</dbReference>
<evidence type="ECO:0008006" key="3">
    <source>
        <dbReference type="Google" id="ProtNLM"/>
    </source>
</evidence>